<protein>
    <submittedName>
        <fullName evidence="4">CRAL-TRIO domain-containing protein</fullName>
    </submittedName>
</protein>
<dbReference type="InterPro" id="IPR036397">
    <property type="entry name" value="RNaseH_sf"/>
</dbReference>
<evidence type="ECO:0000313" key="4">
    <source>
        <dbReference type="WBParaSite" id="maker-uti_cns_0007080-snap-gene-0.2-mRNA-1"/>
    </source>
</evidence>
<feature type="region of interest" description="Disordered" evidence="1">
    <location>
        <begin position="1844"/>
        <end position="1870"/>
    </location>
</feature>
<sequence length="2121" mass="232458">NPRTQNLCSAISGSSESTASWRARASLADAISSSRCTADSPSANFCFWLRWLTSAASSVPWQPPPPPRPPSISSRRPRASKRLLRLLEPRVAESTALALPVVTLSELPRELRREPKSPVSNGRAACFPPCKLAREFSRFRRDRHRDQSCCYAVVAIATALGVFAVLAALLTTAADASVLLAVAVGVFAVCRISGDVTTAAAAAPPKLPALAKPAAGANGGQHSLAKRWHDDAINHRISARVPEQVVDAVVAEAHNEDHRDDHGGFRQLGGGPLPEPAVVQALVAQPVDDGAVQADHGSHWQKVHQEEPKETVDFKHFLKHLVSDLRAAVVRVPVELYREDVDDVDGKGVAVQADQMQSGAPEAESFVPDWPEHGEVAIHSDEDKILHAGEDEVPIQQLAVDHVTQGEAEAQARGWILAGLHQQHQGEGADHEVHDSLVQEDGRGELGFVAPAEQREDHQGVASHTQSGEAALYPVQAAHPPRALWRATVAGREVQVAGAAVGQTGEVAAARAGGQAVEELASDIGGVGGHVLTQQCGGQKVQVCGMLEDPLEQRAGNINTLKSHPRTHLIVVPNKAAQPVSRGQIGHRHRGVVRHKGERWTSVRTDGRLQSTLGPIAELSKVGRQTAVAPSDRAVHSASGPQPGTAIVSYGQKVQAVRTELQAGHRARVSGCHCGGVGNRPAEKKAPVSTGYQQALTMPDSCARGWCSVAGTCPGWPDAPGEAQEPYTRKGKPTCLPPGYQVLYLCANDTPRAIALVKNDLPATIMPMFCSKDMCTFSVFDLTFVSAYLDIQEDYSISSVGARHENRDRLNLKKADWTGFRRDLLKLLTEANLPDSSEDLPGIEHRCNSLVEILNTAIRANAPKLFCRKKYSPWWSQELTRMKKNTRRLQRLANGSNTPEDWENYHSALRMYKSAIRRAKKTTWKAYCAGLEGQHPTARLVRTLRHDTLAQCNSLLHLDGNYTTSAEGSLNLLFSTCFPQVDEPEYVVDDHRPCDHKLFQQNIPFKKEVKYLGVTLTHDLRWTKHLDNVIGRAKRCFAQLRRAIGPTWGLSPRTVRWIYTGIIRPSITYASLIWTSVLEQKAARQRLYQLQGSICRAITDNIPLDVGVNRRSQGIHCFTDGSLFNGRAGAGIAIFHEGKMLLQESLHLGENTSVFQAEICAIEQCAQQLFQANINNFDINFYTDSQAAIKALTTENISAATLHWNSCTEYRQSRSAMPNLNRKVSDYLISLNRTDLREMCMVLTGHGFFQRHISLQTGCPPTCPFCGIGEETAEHHVTFCPYFNKARHKYLGHPQRMDELTTADNIRDLRAFVRDSGRMRIKSKGKMRILLLCLLSLCAAATDGKGLLEAASDGGITSTKEAAGEIEIRTEDTGVDIFTQATKSRDLGIAKDSLEATKEFIEFFNSEIFEKVNGNVTQVAEVVSKVFTFVTSVIDLIQHLQGTESAEMKFLREQFAQVHAKLDSISLQLDDVKRLIEWRTTRVMYANYETFIIAASSILNNYVAAPESSREVLKRQFIAAFQHNPLAPLKLYQAIVEKDFVIAENLAAAVVHYTQNHRRHVINFLLAMQRLIMRGAQLEIAYEKMVHGDGAGNVAKTVWNGRMEKLLIRMMRLENEIKSKYHSQMTSDIGGVILNNRHLSNKDFSGHMYRFLADKFDHRNWFSLAYKDVSGGDKHWVSFCGGDLRFRTHGSRNVVVASADKRSSRFSQPRGNAALDDAQRVGSGSHAESWTNLIRSKIGNSCADAAFVGSICWGCDVWFTMRSDRYKSTEDNGVDIATVAHLPVDVAVASHREPHVAAPADRADESRVRAAVADLGADQIGPGLGVASGAHPLSGVKRGVAFGPSKSGRSRVRTGHNDVATSVSPEPSVSATVGHPVLVTARDVLVRKGDPVTTVKLVSEEADDATNVGSHLRVVPVCYVSLQLLHAAKQLLHATVPNGLGHVSGSVSVDHLLVGDLELCTPHDQALHGQQEVDHVASVVLGVVDHRGSEVLGDHEVLLYDCLVQLQRSERVMLECSDELAFQHLAGALRCRHSLDVIELQRNAVQLCVNLGELLTKELHLGRLTTLSTLDQSIFSNVEISVVGRRKDVKAGLLRADYHCRSFGSACVRACGDGAQDYQTN</sequence>
<evidence type="ECO:0000313" key="3">
    <source>
        <dbReference type="Proteomes" id="UP000095280"/>
    </source>
</evidence>
<feature type="transmembrane region" description="Helical" evidence="2">
    <location>
        <begin position="148"/>
        <end position="170"/>
    </location>
</feature>
<dbReference type="InterPro" id="IPR012337">
    <property type="entry name" value="RNaseH-like_sf"/>
</dbReference>
<keyword evidence="2" id="KW-1133">Transmembrane helix</keyword>
<keyword evidence="2" id="KW-0812">Transmembrane</keyword>
<dbReference type="SUPFAM" id="SSF53098">
    <property type="entry name" value="Ribonuclease H-like"/>
    <property type="match status" value="1"/>
</dbReference>
<dbReference type="PANTHER" id="PTHR40472:SF10">
    <property type="entry name" value="RAPUNZEL 5"/>
    <property type="match status" value="1"/>
</dbReference>
<reference evidence="4" key="1">
    <citation type="submission" date="2016-11" db="UniProtKB">
        <authorList>
            <consortium name="WormBaseParasite"/>
        </authorList>
    </citation>
    <scope>IDENTIFICATION</scope>
</reference>
<proteinExistence type="predicted"/>
<feature type="region of interest" description="Disordered" evidence="1">
    <location>
        <begin position="57"/>
        <end position="77"/>
    </location>
</feature>
<dbReference type="Gene3D" id="3.30.420.10">
    <property type="entry name" value="Ribonuclease H-like superfamily/Ribonuclease H"/>
    <property type="match status" value="1"/>
</dbReference>
<evidence type="ECO:0000256" key="1">
    <source>
        <dbReference type="SAM" id="MobiDB-lite"/>
    </source>
</evidence>
<keyword evidence="3" id="KW-1185">Reference proteome</keyword>
<evidence type="ECO:0000256" key="2">
    <source>
        <dbReference type="SAM" id="Phobius"/>
    </source>
</evidence>
<feature type="compositionally biased region" description="Polar residues" evidence="1">
    <location>
        <begin position="1859"/>
        <end position="1870"/>
    </location>
</feature>
<dbReference type="InterPro" id="IPR039051">
    <property type="entry name" value="SE-CTX-like"/>
</dbReference>
<keyword evidence="2" id="KW-0472">Membrane</keyword>
<dbReference type="Proteomes" id="UP000095280">
    <property type="component" value="Unplaced"/>
</dbReference>
<accession>A0A1I8HMN9</accession>
<dbReference type="WBParaSite" id="maker-uti_cns_0007080-snap-gene-0.2-mRNA-1">
    <property type="protein sequence ID" value="maker-uti_cns_0007080-snap-gene-0.2-mRNA-1"/>
    <property type="gene ID" value="maker-uti_cns_0007080-snap-gene-0.2"/>
</dbReference>
<name>A0A1I8HMN9_9PLAT</name>
<feature type="compositionally biased region" description="Pro residues" evidence="1">
    <location>
        <begin position="61"/>
        <end position="70"/>
    </location>
</feature>
<dbReference type="PANTHER" id="PTHR40472">
    <property type="entry name" value="RICIN B-TYPE LECTIN DOMAIN-CONTAINING PROTEIN"/>
    <property type="match status" value="1"/>
</dbReference>
<dbReference type="GO" id="GO:0003676">
    <property type="term" value="F:nucleic acid binding"/>
    <property type="evidence" value="ECO:0007669"/>
    <property type="project" value="InterPro"/>
</dbReference>
<dbReference type="CDD" id="cd09276">
    <property type="entry name" value="Rnase_HI_RT_non_LTR"/>
    <property type="match status" value="1"/>
</dbReference>
<organism evidence="3 4">
    <name type="scientific">Macrostomum lignano</name>
    <dbReference type="NCBI Taxonomy" id="282301"/>
    <lineage>
        <taxon>Eukaryota</taxon>
        <taxon>Metazoa</taxon>
        <taxon>Spiralia</taxon>
        <taxon>Lophotrochozoa</taxon>
        <taxon>Platyhelminthes</taxon>
        <taxon>Rhabditophora</taxon>
        <taxon>Macrostomorpha</taxon>
        <taxon>Macrostomida</taxon>
        <taxon>Macrostomidae</taxon>
        <taxon>Macrostomum</taxon>
    </lineage>
</organism>